<reference evidence="2" key="1">
    <citation type="submission" date="2014-09" db="EMBL/GenBank/DDBJ databases">
        <authorList>
            <person name="Sharma Rahul"/>
            <person name="Thines Marco"/>
        </authorList>
    </citation>
    <scope>NUCLEOTIDE SEQUENCE [LARGE SCALE GENOMIC DNA]</scope>
</reference>
<dbReference type="GeneID" id="36398329"/>
<keyword evidence="2" id="KW-1185">Reference proteome</keyword>
<dbReference type="EMBL" id="CCYD01000214">
    <property type="protein sequence ID" value="CEG36635.1"/>
    <property type="molecule type" value="Genomic_DNA"/>
</dbReference>
<dbReference type="AlphaFoldDB" id="A0A0N7L3R8"/>
<dbReference type="RefSeq" id="XP_024573004.1">
    <property type="nucleotide sequence ID" value="XM_024721871.1"/>
</dbReference>
<evidence type="ECO:0000313" key="2">
    <source>
        <dbReference type="Proteomes" id="UP000054928"/>
    </source>
</evidence>
<sequence>MFQSLFISGVNPETLFQILDIQSGKDFPLVDEVFRRWFDEKSKRGGCDGDVASEPLSRQKQKIEKYHYRNVQIHNLKPINQSYGLPSNGRTVSAFIIQNSGP</sequence>
<accession>A0A0N7L3R8</accession>
<protein>
    <submittedName>
        <fullName evidence="1">Uncharacterized protein</fullName>
    </submittedName>
</protein>
<organism evidence="1 2">
    <name type="scientific">Plasmopara halstedii</name>
    <name type="common">Downy mildew of sunflower</name>
    <dbReference type="NCBI Taxonomy" id="4781"/>
    <lineage>
        <taxon>Eukaryota</taxon>
        <taxon>Sar</taxon>
        <taxon>Stramenopiles</taxon>
        <taxon>Oomycota</taxon>
        <taxon>Peronosporomycetes</taxon>
        <taxon>Peronosporales</taxon>
        <taxon>Peronosporaceae</taxon>
        <taxon>Plasmopara</taxon>
    </lineage>
</organism>
<evidence type="ECO:0000313" key="1">
    <source>
        <dbReference type="EMBL" id="CEG36635.1"/>
    </source>
</evidence>
<proteinExistence type="predicted"/>
<name>A0A0N7L3R8_PLAHL</name>
<dbReference type="Proteomes" id="UP000054928">
    <property type="component" value="Unassembled WGS sequence"/>
</dbReference>